<feature type="region of interest" description="Disordered" evidence="5">
    <location>
        <begin position="1"/>
        <end position="37"/>
    </location>
</feature>
<dbReference type="GO" id="GO:0008270">
    <property type="term" value="F:zinc ion binding"/>
    <property type="evidence" value="ECO:0007669"/>
    <property type="project" value="UniProtKB-KW"/>
</dbReference>
<gene>
    <name evidence="7" type="ORF">SEMRO_1386_G268290.1</name>
</gene>
<protein>
    <recommendedName>
        <fullName evidence="6">MYND-type domain-containing protein</fullName>
    </recommendedName>
</protein>
<evidence type="ECO:0000313" key="8">
    <source>
        <dbReference type="Proteomes" id="UP001153069"/>
    </source>
</evidence>
<evidence type="ECO:0000256" key="4">
    <source>
        <dbReference type="PROSITE-ProRule" id="PRU00134"/>
    </source>
</evidence>
<evidence type="ECO:0000256" key="1">
    <source>
        <dbReference type="ARBA" id="ARBA00022723"/>
    </source>
</evidence>
<keyword evidence="2 4" id="KW-0863">Zinc-finger</keyword>
<comment type="caution">
    <text evidence="7">The sequence shown here is derived from an EMBL/GenBank/DDBJ whole genome shotgun (WGS) entry which is preliminary data.</text>
</comment>
<dbReference type="InterPro" id="IPR002893">
    <property type="entry name" value="Znf_MYND"/>
</dbReference>
<dbReference type="PROSITE" id="PS50865">
    <property type="entry name" value="ZF_MYND_2"/>
    <property type="match status" value="1"/>
</dbReference>
<keyword evidence="3" id="KW-0862">Zinc</keyword>
<dbReference type="Gene3D" id="6.10.140.2220">
    <property type="match status" value="1"/>
</dbReference>
<evidence type="ECO:0000256" key="3">
    <source>
        <dbReference type="ARBA" id="ARBA00022833"/>
    </source>
</evidence>
<dbReference type="OrthoDB" id="194358at2759"/>
<name>A0A9N8EK42_9STRA</name>
<dbReference type="Pfam" id="PF01753">
    <property type="entry name" value="zf-MYND"/>
    <property type="match status" value="1"/>
</dbReference>
<evidence type="ECO:0000259" key="6">
    <source>
        <dbReference type="PROSITE" id="PS50865"/>
    </source>
</evidence>
<dbReference type="Proteomes" id="UP001153069">
    <property type="component" value="Unassembled WGS sequence"/>
</dbReference>
<dbReference type="AlphaFoldDB" id="A0A9N8EK42"/>
<keyword evidence="8" id="KW-1185">Reference proteome</keyword>
<accession>A0A9N8EK42</accession>
<proteinExistence type="predicted"/>
<dbReference type="EMBL" id="CAICTM010001384">
    <property type="protein sequence ID" value="CAB9523177.1"/>
    <property type="molecule type" value="Genomic_DNA"/>
</dbReference>
<reference evidence="7" key="1">
    <citation type="submission" date="2020-06" db="EMBL/GenBank/DDBJ databases">
        <authorList>
            <consortium name="Plant Systems Biology data submission"/>
        </authorList>
    </citation>
    <scope>NUCLEOTIDE SEQUENCE</scope>
    <source>
        <strain evidence="7">D6</strain>
    </source>
</reference>
<dbReference type="SUPFAM" id="SSF144232">
    <property type="entry name" value="HIT/MYND zinc finger-like"/>
    <property type="match status" value="1"/>
</dbReference>
<sequence>MKSKRNNNKKKNKNNKKKGTGEGKGNEAVQVSTIEADKPKKKFESPYRFNRTIEFNAEGVVIGIPQDYQSCPHGFSENEIEGILTLEEIDEFLDAALEYPAVDVGLLMLQSFLWRFPKILRNRTKVVPYLYCCAVDFLKIYKETPKLEWWLSAKRSFRTAFWLDKAGDIMQASGPHTVEKHQFGLYRDEMNRLHWRFVKHCGSKRDVVAYLDKKIPCDCLVDLKQKVFEEPEFRECGHCFKEVTDTKWCVKCEAMEYFSKECQITGWPKHREFCKLFRGRLTLEEFSSRCKRADAGKEAS</sequence>
<evidence type="ECO:0000256" key="2">
    <source>
        <dbReference type="ARBA" id="ARBA00022771"/>
    </source>
</evidence>
<keyword evidence="1" id="KW-0479">Metal-binding</keyword>
<evidence type="ECO:0000256" key="5">
    <source>
        <dbReference type="SAM" id="MobiDB-lite"/>
    </source>
</evidence>
<feature type="compositionally biased region" description="Basic residues" evidence="5">
    <location>
        <begin position="1"/>
        <end position="18"/>
    </location>
</feature>
<feature type="domain" description="MYND-type" evidence="6">
    <location>
        <begin position="236"/>
        <end position="274"/>
    </location>
</feature>
<organism evidence="7 8">
    <name type="scientific">Seminavis robusta</name>
    <dbReference type="NCBI Taxonomy" id="568900"/>
    <lineage>
        <taxon>Eukaryota</taxon>
        <taxon>Sar</taxon>
        <taxon>Stramenopiles</taxon>
        <taxon>Ochrophyta</taxon>
        <taxon>Bacillariophyta</taxon>
        <taxon>Bacillariophyceae</taxon>
        <taxon>Bacillariophycidae</taxon>
        <taxon>Naviculales</taxon>
        <taxon>Naviculaceae</taxon>
        <taxon>Seminavis</taxon>
    </lineage>
</organism>
<evidence type="ECO:0000313" key="7">
    <source>
        <dbReference type="EMBL" id="CAB9523177.1"/>
    </source>
</evidence>